<name>A0A9P0BJD1_BRAAE</name>
<dbReference type="InterPro" id="IPR012934">
    <property type="entry name" value="Znf_AD"/>
</dbReference>
<dbReference type="PROSITE" id="PS00028">
    <property type="entry name" value="ZINC_FINGER_C2H2_1"/>
    <property type="match status" value="1"/>
</dbReference>
<evidence type="ECO:0000313" key="5">
    <source>
        <dbReference type="EMBL" id="CAH0564367.1"/>
    </source>
</evidence>
<dbReference type="EMBL" id="OV121140">
    <property type="protein sequence ID" value="CAH0564367.1"/>
    <property type="molecule type" value="Genomic_DNA"/>
</dbReference>
<feature type="binding site" evidence="2">
    <location>
        <position position="7"/>
    </location>
    <ligand>
        <name>Zn(2+)</name>
        <dbReference type="ChEBI" id="CHEBI:29105"/>
    </ligand>
</feature>
<dbReference type="Gene3D" id="3.40.1800.20">
    <property type="match status" value="1"/>
</dbReference>
<evidence type="ECO:0008006" key="7">
    <source>
        <dbReference type="Google" id="ProtNLM"/>
    </source>
</evidence>
<feature type="domain" description="ZAD" evidence="4">
    <location>
        <begin position="5"/>
        <end position="79"/>
    </location>
</feature>
<reference evidence="5" key="1">
    <citation type="submission" date="2021-12" db="EMBL/GenBank/DDBJ databases">
        <authorList>
            <person name="King R."/>
        </authorList>
    </citation>
    <scope>NUCLEOTIDE SEQUENCE</scope>
</reference>
<feature type="domain" description="C2H2-type" evidence="3">
    <location>
        <begin position="247"/>
        <end position="272"/>
    </location>
</feature>
<dbReference type="OrthoDB" id="427030at2759"/>
<dbReference type="PROSITE" id="PS50157">
    <property type="entry name" value="ZINC_FINGER_C2H2_2"/>
    <property type="match status" value="1"/>
</dbReference>
<dbReference type="Proteomes" id="UP001154078">
    <property type="component" value="Chromosome 9"/>
</dbReference>
<feature type="binding site" evidence="2">
    <location>
        <position position="52"/>
    </location>
    <ligand>
        <name>Zn(2+)</name>
        <dbReference type="ChEBI" id="CHEBI:29105"/>
    </ligand>
</feature>
<dbReference type="AlphaFoldDB" id="A0A9P0BJD1"/>
<keyword evidence="2" id="KW-0862">Zinc</keyword>
<feature type="binding site" evidence="2">
    <location>
        <position position="10"/>
    </location>
    <ligand>
        <name>Zn(2+)</name>
        <dbReference type="ChEBI" id="CHEBI:29105"/>
    </ligand>
</feature>
<dbReference type="Pfam" id="PF07776">
    <property type="entry name" value="zf-AD"/>
    <property type="match status" value="1"/>
</dbReference>
<dbReference type="GO" id="GO:0005634">
    <property type="term" value="C:nucleus"/>
    <property type="evidence" value="ECO:0007669"/>
    <property type="project" value="InterPro"/>
</dbReference>
<sequence length="298" mass="34057">MWSQNLCRTCGQISETCHPIYDVDSSGVIEQKIKSALQLNIDDSDRKPKQICNTCLAKLNDLIDFINLAQVTNLKFDSIYSSSLKKISNLWTSDLLSGLQQENTMNGGTIILNSTKSLENPTPSLTNFKESSQTTVPSQKYQEYEQKCNPINITKSVLSQTNEENNYDLTFESVCNSLRFSSLNLQTKENYFCNNYKQYQPQMFNNLYGLKKKLKVEPNEIKKKPDVNALEKSKKSTSLQTCRNSLNDCKLCGKKFESKKQLLNHEGAHLREIFRVGFNKKRALMKKSLTSKLKTNVK</sequence>
<dbReference type="GO" id="GO:0008270">
    <property type="term" value="F:zinc ion binding"/>
    <property type="evidence" value="ECO:0007669"/>
    <property type="project" value="UniProtKB-UniRule"/>
</dbReference>
<evidence type="ECO:0000256" key="1">
    <source>
        <dbReference type="PROSITE-ProRule" id="PRU00042"/>
    </source>
</evidence>
<evidence type="ECO:0000256" key="2">
    <source>
        <dbReference type="PROSITE-ProRule" id="PRU01263"/>
    </source>
</evidence>
<organism evidence="5 6">
    <name type="scientific">Brassicogethes aeneus</name>
    <name type="common">Rape pollen beetle</name>
    <name type="synonym">Meligethes aeneus</name>
    <dbReference type="NCBI Taxonomy" id="1431903"/>
    <lineage>
        <taxon>Eukaryota</taxon>
        <taxon>Metazoa</taxon>
        <taxon>Ecdysozoa</taxon>
        <taxon>Arthropoda</taxon>
        <taxon>Hexapoda</taxon>
        <taxon>Insecta</taxon>
        <taxon>Pterygota</taxon>
        <taxon>Neoptera</taxon>
        <taxon>Endopterygota</taxon>
        <taxon>Coleoptera</taxon>
        <taxon>Polyphaga</taxon>
        <taxon>Cucujiformia</taxon>
        <taxon>Nitidulidae</taxon>
        <taxon>Meligethinae</taxon>
        <taxon>Brassicogethes</taxon>
    </lineage>
</organism>
<feature type="binding site" evidence="2">
    <location>
        <position position="55"/>
    </location>
    <ligand>
        <name>Zn(2+)</name>
        <dbReference type="ChEBI" id="CHEBI:29105"/>
    </ligand>
</feature>
<evidence type="ECO:0000259" key="3">
    <source>
        <dbReference type="PROSITE" id="PS50157"/>
    </source>
</evidence>
<dbReference type="SUPFAM" id="SSF57716">
    <property type="entry name" value="Glucocorticoid receptor-like (DNA-binding domain)"/>
    <property type="match status" value="1"/>
</dbReference>
<keyword evidence="6" id="KW-1185">Reference proteome</keyword>
<proteinExistence type="predicted"/>
<dbReference type="SMART" id="SM00868">
    <property type="entry name" value="zf-AD"/>
    <property type="match status" value="1"/>
</dbReference>
<keyword evidence="1" id="KW-0863">Zinc-finger</keyword>
<dbReference type="InterPro" id="IPR013087">
    <property type="entry name" value="Znf_C2H2_type"/>
</dbReference>
<gene>
    <name evidence="5" type="ORF">MELIAE_LOCUS12947</name>
</gene>
<keyword evidence="2" id="KW-0479">Metal-binding</keyword>
<protein>
    <recommendedName>
        <fullName evidence="7">C2H2-type domain-containing protein</fullName>
    </recommendedName>
</protein>
<accession>A0A9P0BJD1</accession>
<dbReference type="PROSITE" id="PS51915">
    <property type="entry name" value="ZAD"/>
    <property type="match status" value="1"/>
</dbReference>
<evidence type="ECO:0000313" key="6">
    <source>
        <dbReference type="Proteomes" id="UP001154078"/>
    </source>
</evidence>
<evidence type="ECO:0000259" key="4">
    <source>
        <dbReference type="PROSITE" id="PS51915"/>
    </source>
</evidence>